<reference evidence="2" key="1">
    <citation type="journal article" date="2019" name="Int. J. Syst. Evol. Microbiol.">
        <title>The Global Catalogue of Microorganisms (GCM) 10K type strain sequencing project: providing services to taxonomists for standard genome sequencing and annotation.</title>
        <authorList>
            <consortium name="The Broad Institute Genomics Platform"/>
            <consortium name="The Broad Institute Genome Sequencing Center for Infectious Disease"/>
            <person name="Wu L."/>
            <person name="Ma J."/>
        </authorList>
    </citation>
    <scope>NUCLEOTIDE SEQUENCE [LARGE SCALE GENOMIC DNA]</scope>
    <source>
        <strain evidence="2">JCM 16544</strain>
    </source>
</reference>
<proteinExistence type="predicted"/>
<dbReference type="EMBL" id="BAAAYU010000001">
    <property type="protein sequence ID" value="GAA3629485.1"/>
    <property type="molecule type" value="Genomic_DNA"/>
</dbReference>
<evidence type="ECO:0000313" key="1">
    <source>
        <dbReference type="EMBL" id="GAA3629485.1"/>
    </source>
</evidence>
<comment type="caution">
    <text evidence="1">The sequence shown here is derived from an EMBL/GenBank/DDBJ whole genome shotgun (WGS) entry which is preliminary data.</text>
</comment>
<gene>
    <name evidence="1" type="ORF">GCM10022200_10180</name>
</gene>
<keyword evidence="2" id="KW-1185">Reference proteome</keyword>
<dbReference type="Proteomes" id="UP001501697">
    <property type="component" value="Unassembled WGS sequence"/>
</dbReference>
<organism evidence="1 2">
    <name type="scientific">Microbacterium awajiense</name>
    <dbReference type="NCBI Taxonomy" id="415214"/>
    <lineage>
        <taxon>Bacteria</taxon>
        <taxon>Bacillati</taxon>
        <taxon>Actinomycetota</taxon>
        <taxon>Actinomycetes</taxon>
        <taxon>Micrococcales</taxon>
        <taxon>Microbacteriaceae</taxon>
        <taxon>Microbacterium</taxon>
    </lineage>
</organism>
<dbReference type="RefSeq" id="WP_344736815.1">
    <property type="nucleotide sequence ID" value="NZ_BAAAYU010000001.1"/>
</dbReference>
<accession>A0ABP7ACZ5</accession>
<sequence>MAELDDFAHALEKLTGDPMAESVAGTVTVLSASEPAPRGRFQECALELLAEAPGVDERIVQTAVVTRPQSWPQVGQVLPARVSVSHPGAIDVDWDALGQ</sequence>
<protein>
    <submittedName>
        <fullName evidence="1">Uncharacterized protein</fullName>
    </submittedName>
</protein>
<evidence type="ECO:0000313" key="2">
    <source>
        <dbReference type="Proteomes" id="UP001501697"/>
    </source>
</evidence>
<name>A0ABP7ACZ5_9MICO</name>